<organism evidence="2 3">
    <name type="scientific">[Clostridium] clostridioforme 90A8</name>
    <dbReference type="NCBI Taxonomy" id="999408"/>
    <lineage>
        <taxon>Bacteria</taxon>
        <taxon>Bacillati</taxon>
        <taxon>Bacillota</taxon>
        <taxon>Clostridia</taxon>
        <taxon>Lachnospirales</taxon>
        <taxon>Lachnospiraceae</taxon>
        <taxon>Enterocloster</taxon>
    </lineage>
</organism>
<evidence type="ECO:0000256" key="1">
    <source>
        <dbReference type="SAM" id="MobiDB-lite"/>
    </source>
</evidence>
<dbReference type="PATRIC" id="fig|999408.3.peg.3065"/>
<dbReference type="EMBL" id="AGYR01000033">
    <property type="protein sequence ID" value="ENZ13332.1"/>
    <property type="molecule type" value="Genomic_DNA"/>
</dbReference>
<protein>
    <submittedName>
        <fullName evidence="2">Uncharacterized protein</fullName>
    </submittedName>
</protein>
<evidence type="ECO:0000313" key="2">
    <source>
        <dbReference type="EMBL" id="ENZ13332.1"/>
    </source>
</evidence>
<dbReference type="Proteomes" id="UP000013085">
    <property type="component" value="Unassembled WGS sequence"/>
</dbReference>
<proteinExistence type="predicted"/>
<dbReference type="AlphaFoldDB" id="A0A0E2H8U3"/>
<reference evidence="2 3" key="1">
    <citation type="submission" date="2013-01" db="EMBL/GenBank/DDBJ databases">
        <title>The Genome Sequence of Clostridium clostridioforme 90A8.</title>
        <authorList>
            <consortium name="The Broad Institute Genome Sequencing Platform"/>
            <person name="Earl A."/>
            <person name="Ward D."/>
            <person name="Feldgarden M."/>
            <person name="Gevers D."/>
            <person name="Courvalin P."/>
            <person name="Lambert T."/>
            <person name="Walker B."/>
            <person name="Young S.K."/>
            <person name="Zeng Q."/>
            <person name="Gargeya S."/>
            <person name="Fitzgerald M."/>
            <person name="Haas B."/>
            <person name="Abouelleil A."/>
            <person name="Alvarado L."/>
            <person name="Arachchi H.M."/>
            <person name="Berlin A.M."/>
            <person name="Chapman S.B."/>
            <person name="Dewar J."/>
            <person name="Goldberg J."/>
            <person name="Griggs A."/>
            <person name="Gujja S."/>
            <person name="Hansen M."/>
            <person name="Howarth C."/>
            <person name="Imamovic A."/>
            <person name="Larimer J."/>
            <person name="McCowan C."/>
            <person name="Murphy C."/>
            <person name="Neiman D."/>
            <person name="Pearson M."/>
            <person name="Priest M."/>
            <person name="Roberts A."/>
            <person name="Saif S."/>
            <person name="Shea T."/>
            <person name="Sisk P."/>
            <person name="Sykes S."/>
            <person name="Wortman J."/>
            <person name="Nusbaum C."/>
            <person name="Birren B."/>
        </authorList>
    </citation>
    <scope>NUCLEOTIDE SEQUENCE [LARGE SCALE GENOMIC DNA]</scope>
    <source>
        <strain evidence="2 3">90A8</strain>
    </source>
</reference>
<dbReference type="RefSeq" id="WP_002596016.1">
    <property type="nucleotide sequence ID" value="NZ_KB851022.1"/>
</dbReference>
<dbReference type="HOGENOM" id="CLU_2231886_0_0_9"/>
<feature type="region of interest" description="Disordered" evidence="1">
    <location>
        <begin position="28"/>
        <end position="48"/>
    </location>
</feature>
<accession>A0A0E2H8U3</accession>
<name>A0A0E2H8U3_9FIRM</name>
<sequence length="105" mass="11843">MKRWKTASNASGRSLARCWLKAEADDEPACRPKKSSSSILVPEEPQETRKEMSLSAPIFLERVKSLTGLVVYWEMLDTTWLTASAKAALMSSCDREYESFSVNSY</sequence>
<evidence type="ECO:0000313" key="3">
    <source>
        <dbReference type="Proteomes" id="UP000013085"/>
    </source>
</evidence>
<comment type="caution">
    <text evidence="2">The sequence shown here is derived from an EMBL/GenBank/DDBJ whole genome shotgun (WGS) entry which is preliminary data.</text>
</comment>
<gene>
    <name evidence="2" type="ORF">HMPREF1090_02837</name>
</gene>